<feature type="region of interest" description="Disordered" evidence="6">
    <location>
        <begin position="90"/>
        <end position="112"/>
    </location>
</feature>
<dbReference type="InterPro" id="IPR003593">
    <property type="entry name" value="AAA+_ATPase"/>
</dbReference>
<dbReference type="GO" id="GO:0005694">
    <property type="term" value="C:chromosome"/>
    <property type="evidence" value="ECO:0007669"/>
    <property type="project" value="TreeGrafter"/>
</dbReference>
<dbReference type="GO" id="GO:0016887">
    <property type="term" value="F:ATP hydrolysis activity"/>
    <property type="evidence" value="ECO:0007669"/>
    <property type="project" value="InterPro"/>
</dbReference>
<dbReference type="PANTHER" id="PTHR45991:SF1">
    <property type="entry name" value="PACHYTENE CHECKPOINT PROTEIN 2 HOMOLOG"/>
    <property type="match status" value="1"/>
</dbReference>
<evidence type="ECO:0000259" key="7">
    <source>
        <dbReference type="SMART" id="SM00382"/>
    </source>
</evidence>
<dbReference type="FunFam" id="3.40.50.300:FF:001494">
    <property type="entry name" value="Pachytene checkpoint component Pch2"/>
    <property type="match status" value="1"/>
</dbReference>
<dbReference type="GO" id="GO:0005634">
    <property type="term" value="C:nucleus"/>
    <property type="evidence" value="ECO:0007669"/>
    <property type="project" value="TreeGrafter"/>
</dbReference>
<evidence type="ECO:0000313" key="9">
    <source>
        <dbReference type="Proteomes" id="UP001194746"/>
    </source>
</evidence>
<evidence type="ECO:0000256" key="2">
    <source>
        <dbReference type="ARBA" id="ARBA00022741"/>
    </source>
</evidence>
<reference evidence="8" key="2">
    <citation type="submission" date="2020-02" db="EMBL/GenBank/DDBJ databases">
        <authorList>
            <person name="Gilchrist C.L.M."/>
            <person name="Chooi Y.-H."/>
        </authorList>
    </citation>
    <scope>NUCLEOTIDE SEQUENCE</scope>
    <source>
        <strain evidence="8">MST-FP2251</strain>
    </source>
</reference>
<comment type="similarity">
    <text evidence="1">Belongs to the AAA ATPase family. PCH2 subfamily.</text>
</comment>
<dbReference type="GO" id="GO:0007131">
    <property type="term" value="P:reciprocal meiotic recombination"/>
    <property type="evidence" value="ECO:0007669"/>
    <property type="project" value="TreeGrafter"/>
</dbReference>
<dbReference type="Pfam" id="PF00004">
    <property type="entry name" value="AAA"/>
    <property type="match status" value="1"/>
</dbReference>
<dbReference type="Gene3D" id="3.40.50.300">
    <property type="entry name" value="P-loop containing nucleotide triphosphate hydrolases"/>
    <property type="match status" value="1"/>
</dbReference>
<feature type="domain" description="AAA+ ATPase" evidence="7">
    <location>
        <begin position="163"/>
        <end position="316"/>
    </location>
</feature>
<evidence type="ECO:0000256" key="5">
    <source>
        <dbReference type="RuleBase" id="RU003651"/>
    </source>
</evidence>
<evidence type="ECO:0000256" key="1">
    <source>
        <dbReference type="ARBA" id="ARBA00007271"/>
    </source>
</evidence>
<keyword evidence="3 5" id="KW-0067">ATP-binding</keyword>
<gene>
    <name evidence="8" type="ORF">FE257_001396</name>
</gene>
<dbReference type="PRINTS" id="PR00300">
    <property type="entry name" value="CLPPROTEASEA"/>
</dbReference>
<dbReference type="EMBL" id="VCAU01000116">
    <property type="protein sequence ID" value="KAF9884643.1"/>
    <property type="molecule type" value="Genomic_DNA"/>
</dbReference>
<keyword evidence="9" id="KW-1185">Reference proteome</keyword>
<dbReference type="InterPro" id="IPR058249">
    <property type="entry name" value="Pch2_C"/>
</dbReference>
<dbReference type="AlphaFoldDB" id="A0AAD4CF40"/>
<keyword evidence="4" id="KW-0469">Meiosis</keyword>
<dbReference type="InterPro" id="IPR044539">
    <property type="entry name" value="Pch2-like"/>
</dbReference>
<evidence type="ECO:0000256" key="3">
    <source>
        <dbReference type="ARBA" id="ARBA00022840"/>
    </source>
</evidence>
<dbReference type="Pfam" id="PF23242">
    <property type="entry name" value="AAA_lid_TRIP13_C"/>
    <property type="match status" value="1"/>
</dbReference>
<sequence length="449" mass="50375">MEISQQPVLHIEARIKSNKDDGIIIRTDLIRDDITKWLVDRFVVLSVGQELTMFESITVTECTGGERESGVYRLLQVELDVQAYQLREGLDQENSQPTQQLEDSTEMGEDPTKGRVLLLPSKELDGLWESLQFDQPLQATLLHAINRMVSFSARKLNKWTINWNRLILLWGPPGTGKTSLCRGLSQKLAIRMGKQYPQSKLIEINAHSLGSKYFGESSKLVAKMFENIETLLEDEEETFVCVFMDEVETLAAGRERALSGNEPFDAVRAVNALLTGLDRLRNYCNVIVVCTSNLITALDEAFLDRVDIKYFIPQLSSRAIYGIYKECLEELNRHGIIEGASFDVRRMNPTDPQTALEYLEQPTENLVIPTFDEAIITYQPFPDAIPRQLVDVATESVGLSGRTIRRLPVLSLVLYGGSGGGSVRSTIYALRTGVESDRQAKAEAHTDGK</sequence>
<dbReference type="PROSITE" id="PS00674">
    <property type="entry name" value="AAA"/>
    <property type="match status" value="1"/>
</dbReference>
<dbReference type="GO" id="GO:0005524">
    <property type="term" value="F:ATP binding"/>
    <property type="evidence" value="ECO:0007669"/>
    <property type="project" value="UniProtKB-KW"/>
</dbReference>
<name>A0AAD4CF40_ASPNN</name>
<evidence type="ECO:0000256" key="4">
    <source>
        <dbReference type="ARBA" id="ARBA00023254"/>
    </source>
</evidence>
<dbReference type="Proteomes" id="UP001194746">
    <property type="component" value="Unassembled WGS sequence"/>
</dbReference>
<protein>
    <recommendedName>
        <fullName evidence="7">AAA+ ATPase domain-containing protein</fullName>
    </recommendedName>
</protein>
<dbReference type="PANTHER" id="PTHR45991">
    <property type="entry name" value="PACHYTENE CHECKPOINT PROTEIN 2"/>
    <property type="match status" value="1"/>
</dbReference>
<dbReference type="InterPro" id="IPR001270">
    <property type="entry name" value="ClpA/B"/>
</dbReference>
<dbReference type="InterPro" id="IPR003960">
    <property type="entry name" value="ATPase_AAA_CS"/>
</dbReference>
<evidence type="ECO:0000256" key="6">
    <source>
        <dbReference type="SAM" id="MobiDB-lite"/>
    </source>
</evidence>
<dbReference type="SUPFAM" id="SSF52540">
    <property type="entry name" value="P-loop containing nucleoside triphosphate hydrolases"/>
    <property type="match status" value="1"/>
</dbReference>
<organism evidence="8 9">
    <name type="scientific">Aspergillus nanangensis</name>
    <dbReference type="NCBI Taxonomy" id="2582783"/>
    <lineage>
        <taxon>Eukaryota</taxon>
        <taxon>Fungi</taxon>
        <taxon>Dikarya</taxon>
        <taxon>Ascomycota</taxon>
        <taxon>Pezizomycotina</taxon>
        <taxon>Eurotiomycetes</taxon>
        <taxon>Eurotiomycetidae</taxon>
        <taxon>Eurotiales</taxon>
        <taxon>Aspergillaceae</taxon>
        <taxon>Aspergillus</taxon>
        <taxon>Aspergillus subgen. Circumdati</taxon>
    </lineage>
</organism>
<dbReference type="InterPro" id="IPR027417">
    <property type="entry name" value="P-loop_NTPase"/>
</dbReference>
<feature type="compositionally biased region" description="Polar residues" evidence="6">
    <location>
        <begin position="92"/>
        <end position="102"/>
    </location>
</feature>
<dbReference type="InterPro" id="IPR003959">
    <property type="entry name" value="ATPase_AAA_core"/>
</dbReference>
<keyword evidence="2 5" id="KW-0547">Nucleotide-binding</keyword>
<proteinExistence type="inferred from homology"/>
<dbReference type="GO" id="GO:0051598">
    <property type="term" value="P:meiotic recombination checkpoint signaling"/>
    <property type="evidence" value="ECO:0007669"/>
    <property type="project" value="TreeGrafter"/>
</dbReference>
<dbReference type="SMART" id="SM00382">
    <property type="entry name" value="AAA"/>
    <property type="match status" value="1"/>
</dbReference>
<evidence type="ECO:0000313" key="8">
    <source>
        <dbReference type="EMBL" id="KAF9884643.1"/>
    </source>
</evidence>
<accession>A0AAD4CF40</accession>
<dbReference type="Pfam" id="PF23563">
    <property type="entry name" value="TRIP13_N"/>
    <property type="match status" value="1"/>
</dbReference>
<comment type="caution">
    <text evidence="8">The sequence shown here is derived from an EMBL/GenBank/DDBJ whole genome shotgun (WGS) entry which is preliminary data.</text>
</comment>
<reference evidence="8" key="1">
    <citation type="journal article" date="2019" name="Beilstein J. Org. Chem.">
        <title>Nanangenines: drimane sesquiterpenoids as the dominant metabolite cohort of a novel Australian fungus, Aspergillus nanangensis.</title>
        <authorList>
            <person name="Lacey H.J."/>
            <person name="Gilchrist C.L.M."/>
            <person name="Crombie A."/>
            <person name="Kalaitzis J.A."/>
            <person name="Vuong D."/>
            <person name="Rutledge P.J."/>
            <person name="Turner P."/>
            <person name="Pitt J.I."/>
            <person name="Lacey E."/>
            <person name="Chooi Y.H."/>
            <person name="Piggott A.M."/>
        </authorList>
    </citation>
    <scope>NUCLEOTIDE SEQUENCE</scope>
    <source>
        <strain evidence="8">MST-FP2251</strain>
    </source>
</reference>